<accession>A0ABT8M6Y8</accession>
<dbReference type="RefSeq" id="WP_301662750.1">
    <property type="nucleotide sequence ID" value="NZ_VCYH01000001.1"/>
</dbReference>
<evidence type="ECO:0000313" key="2">
    <source>
        <dbReference type="Proteomes" id="UP001168338"/>
    </source>
</evidence>
<sequence>MESLKQEIFAFIESTGEVSFVELHETFGEVFEGEYTMFSSPRSKIVLWSEISAPFIDAIRELLFEGKIGMRYSADALSAYTERGVVLPYPVAENPTRDIYRDYHWLPVVMSATSE</sequence>
<protein>
    <submittedName>
        <fullName evidence="1">Uncharacterized protein</fullName>
    </submittedName>
</protein>
<organism evidence="1 2">
    <name type="scientific">Methanoculleus frigidifontis</name>
    <dbReference type="NCBI Taxonomy" id="2584085"/>
    <lineage>
        <taxon>Archaea</taxon>
        <taxon>Methanobacteriati</taxon>
        <taxon>Methanobacteriota</taxon>
        <taxon>Stenosarchaea group</taxon>
        <taxon>Methanomicrobia</taxon>
        <taxon>Methanomicrobiales</taxon>
        <taxon>Methanomicrobiaceae</taxon>
        <taxon>Methanoculleus</taxon>
    </lineage>
</organism>
<dbReference type="EMBL" id="VCYH01000001">
    <property type="protein sequence ID" value="MDN7023700.1"/>
    <property type="molecule type" value="Genomic_DNA"/>
</dbReference>
<comment type="caution">
    <text evidence="1">The sequence shown here is derived from an EMBL/GenBank/DDBJ whole genome shotgun (WGS) entry which is preliminary data.</text>
</comment>
<name>A0ABT8M6Y8_9EURY</name>
<gene>
    <name evidence="1" type="ORF">FGU65_02105</name>
</gene>
<evidence type="ECO:0000313" key="1">
    <source>
        <dbReference type="EMBL" id="MDN7023700.1"/>
    </source>
</evidence>
<reference evidence="1" key="1">
    <citation type="submission" date="2019-05" db="EMBL/GenBank/DDBJ databases">
        <title>Methanoculleus sp. FWC-SCC1, a methanogenic archaeon isolated from deep marine cold seep.</title>
        <authorList>
            <person name="Chen Y.-W."/>
            <person name="Chen S.-C."/>
            <person name="Teng N.-H."/>
            <person name="Lai M.-C."/>
        </authorList>
    </citation>
    <scope>NUCLEOTIDE SEQUENCE</scope>
    <source>
        <strain evidence="1">FWC-SCC1</strain>
    </source>
</reference>
<dbReference type="Proteomes" id="UP001168338">
    <property type="component" value="Unassembled WGS sequence"/>
</dbReference>
<proteinExistence type="predicted"/>
<keyword evidence="2" id="KW-1185">Reference proteome</keyword>